<dbReference type="PANTHER" id="PTHR10948:SF23">
    <property type="entry name" value="TRANSPOSASE INSI FOR INSERTION SEQUENCE ELEMENT IS30A-RELATED"/>
    <property type="match status" value="1"/>
</dbReference>
<accession>A0A367YPX2</accession>
<dbReference type="InterPro" id="IPR036397">
    <property type="entry name" value="RNaseH_sf"/>
</dbReference>
<dbReference type="AlphaFoldDB" id="A0A367YPX2"/>
<sequence length="403" mass="45003">MAEGYSSYGAAAAVGTDPSSVRRWARVAGMVLQKGRVGGLTRASQWRRSPRSRPQLAAVGEEAVPDFVDGRGRLTQAGRVLIQIRLGEQQRPARIAAELGVHRSTVGREIARTGQGRYRAVTAERAARQRRARDHLQRRKLIPGSRLRAQVVSWLDQRLSPEQISGRLRRDFADRDDMQVSHETIYQALYVQGAGSLRHELGVVKALRSGRTARNPRSRLPARKDRSWVGDAVFANRPAEACDRAVPGHWEGDLVIGATDTASALITLVERHTRFTLISRLDVHDTATVTERLSQMAAQLPVSMWRSLTWDQGVEMADHARFSITTGCPVFFCDPHSPWQRPTNENHNGLIRDFFPKGTNFSRISDAEVAEAERLLNLRPRKVLDYATPAEKLNELLTVAHTP</sequence>
<dbReference type="GO" id="GO:0015074">
    <property type="term" value="P:DNA integration"/>
    <property type="evidence" value="ECO:0007669"/>
    <property type="project" value="InterPro"/>
</dbReference>
<evidence type="ECO:0000259" key="1">
    <source>
        <dbReference type="PROSITE" id="PS50994"/>
    </source>
</evidence>
<proteinExistence type="predicted"/>
<dbReference type="Proteomes" id="UP000252770">
    <property type="component" value="Unassembled WGS sequence"/>
</dbReference>
<dbReference type="EMBL" id="QOUI01000021">
    <property type="protein sequence ID" value="RCK67884.1"/>
    <property type="molecule type" value="Genomic_DNA"/>
</dbReference>
<protein>
    <submittedName>
        <fullName evidence="2">IS30 family transposase</fullName>
    </submittedName>
</protein>
<dbReference type="SUPFAM" id="SSF53098">
    <property type="entry name" value="Ribonuclease H-like"/>
    <property type="match status" value="1"/>
</dbReference>
<keyword evidence="3" id="KW-1185">Reference proteome</keyword>
<dbReference type="Pfam" id="PF00665">
    <property type="entry name" value="rve"/>
    <property type="match status" value="1"/>
</dbReference>
<dbReference type="InterPro" id="IPR051917">
    <property type="entry name" value="Transposase-Integrase"/>
</dbReference>
<dbReference type="GO" id="GO:0005829">
    <property type="term" value="C:cytosol"/>
    <property type="evidence" value="ECO:0007669"/>
    <property type="project" value="TreeGrafter"/>
</dbReference>
<dbReference type="Gene3D" id="3.30.420.10">
    <property type="entry name" value="Ribonuclease H-like superfamily/Ribonuclease H"/>
    <property type="match status" value="1"/>
</dbReference>
<dbReference type="InterPro" id="IPR001584">
    <property type="entry name" value="Integrase_cat-core"/>
</dbReference>
<reference evidence="2 3" key="1">
    <citation type="submission" date="2018-07" db="EMBL/GenBank/DDBJ databases">
        <title>Desertimonas flava gen. nov. sp. nov.</title>
        <authorList>
            <person name="Liu S."/>
        </authorList>
    </citation>
    <scope>NUCLEOTIDE SEQUENCE [LARGE SCALE GENOMIC DNA]</scope>
    <source>
        <strain evidence="2 3">16Sb5-5</strain>
    </source>
</reference>
<organism evidence="2 3">
    <name type="scientific">Desertihabitans brevis</name>
    <dbReference type="NCBI Taxonomy" id="2268447"/>
    <lineage>
        <taxon>Bacteria</taxon>
        <taxon>Bacillati</taxon>
        <taxon>Actinomycetota</taxon>
        <taxon>Actinomycetes</taxon>
        <taxon>Propionibacteriales</taxon>
        <taxon>Propionibacteriaceae</taxon>
        <taxon>Desertihabitans</taxon>
    </lineage>
</organism>
<evidence type="ECO:0000313" key="3">
    <source>
        <dbReference type="Proteomes" id="UP000252770"/>
    </source>
</evidence>
<comment type="caution">
    <text evidence="2">The sequence shown here is derived from an EMBL/GenBank/DDBJ whole genome shotgun (WGS) entry which is preliminary data.</text>
</comment>
<dbReference type="InterPro" id="IPR053392">
    <property type="entry name" value="Transposase_IS30-like"/>
</dbReference>
<evidence type="ECO:0000313" key="2">
    <source>
        <dbReference type="EMBL" id="RCK67884.1"/>
    </source>
</evidence>
<dbReference type="PANTHER" id="PTHR10948">
    <property type="entry name" value="TRANSPOSASE"/>
    <property type="match status" value="1"/>
</dbReference>
<name>A0A367YPX2_9ACTN</name>
<feature type="domain" description="Integrase catalytic" evidence="1">
    <location>
        <begin position="243"/>
        <end position="397"/>
    </location>
</feature>
<gene>
    <name evidence="2" type="ORF">DT076_19085</name>
</gene>
<dbReference type="GO" id="GO:0004803">
    <property type="term" value="F:transposase activity"/>
    <property type="evidence" value="ECO:0007669"/>
    <property type="project" value="TreeGrafter"/>
</dbReference>
<dbReference type="GO" id="GO:0003676">
    <property type="term" value="F:nucleic acid binding"/>
    <property type="evidence" value="ECO:0007669"/>
    <property type="project" value="InterPro"/>
</dbReference>
<dbReference type="InterPro" id="IPR012337">
    <property type="entry name" value="RNaseH-like_sf"/>
</dbReference>
<dbReference type="GO" id="GO:0032196">
    <property type="term" value="P:transposition"/>
    <property type="evidence" value="ECO:0007669"/>
    <property type="project" value="TreeGrafter"/>
</dbReference>
<dbReference type="PROSITE" id="PS50994">
    <property type="entry name" value="INTEGRASE"/>
    <property type="match status" value="1"/>
</dbReference>
<dbReference type="NCBIfam" id="NF033563">
    <property type="entry name" value="transpos_IS30"/>
    <property type="match status" value="1"/>
</dbReference>